<name>A0ABU7TLQ9_9HYPH</name>
<evidence type="ECO:0000256" key="1">
    <source>
        <dbReference type="SAM" id="MobiDB-lite"/>
    </source>
</evidence>
<dbReference type="EMBL" id="MLCA01000002">
    <property type="protein sequence ID" value="MEE7490581.1"/>
    <property type="molecule type" value="Genomic_DNA"/>
</dbReference>
<organism evidence="2 3">
    <name type="scientific">Methylobacterium oryzae</name>
    <dbReference type="NCBI Taxonomy" id="334852"/>
    <lineage>
        <taxon>Bacteria</taxon>
        <taxon>Pseudomonadati</taxon>
        <taxon>Pseudomonadota</taxon>
        <taxon>Alphaproteobacteria</taxon>
        <taxon>Hyphomicrobiales</taxon>
        <taxon>Methylobacteriaceae</taxon>
        <taxon>Methylobacterium</taxon>
    </lineage>
</organism>
<comment type="caution">
    <text evidence="2">The sequence shown here is derived from an EMBL/GenBank/DDBJ whole genome shotgun (WGS) entry which is preliminary data.</text>
</comment>
<protein>
    <recommendedName>
        <fullName evidence="4">DNA-directed RNA polymerase</fullName>
    </recommendedName>
</protein>
<keyword evidence="3" id="KW-1185">Reference proteome</keyword>
<feature type="compositionally biased region" description="Low complexity" evidence="1">
    <location>
        <begin position="419"/>
        <end position="447"/>
    </location>
</feature>
<dbReference type="Proteomes" id="UP001355206">
    <property type="component" value="Unassembled WGS sequence"/>
</dbReference>
<evidence type="ECO:0000313" key="3">
    <source>
        <dbReference type="Proteomes" id="UP001355206"/>
    </source>
</evidence>
<accession>A0ABU7TLQ9</accession>
<evidence type="ECO:0008006" key="4">
    <source>
        <dbReference type="Google" id="ProtNLM"/>
    </source>
</evidence>
<evidence type="ECO:0000313" key="2">
    <source>
        <dbReference type="EMBL" id="MEE7490581.1"/>
    </source>
</evidence>
<sequence>MASVLAALALASDSDRPYVSYSRSRDFYAAQGRYEGTDYTYSSVLQTVNELGRLGLIEEIRSKPGAHLTHGMQSRMRASNRLVEILAGQPIEYLGSRCPLVLKGEDGSRIDYEDTSETRRLTREIGNLNRFMNSFSVDVSASASPDNWERTAHHVRARKVKDGVETWACARITPKVDVYRVFSRGGFRQGGRIYGGFWEGLPKDRRLDLLINGEVVIEEDFASLHPRLLYAMRGERMPAGFDCYALPHYQRWVGKLALNVAINAATLNAAAGALIEKARQKKADGSPVWPYGWTETRRIIDKVIAHNPAIAGYIGSDAGVSLMAIDARMALEVLKACEKAELPALPVHDSFLAPEGRQAELKGIMNDVLEGTLDRISPATLRGSRKDSIGETTQMIRYREPGVGEPVETPIAELEVAPSAEPLLSSPEPVVSPSGTGARFRPFLGLLPPRPGSPRPRVDAPPPEPGALSPAPVEPPAPVAAVPVPAFLLAFRTPAAAEPVPPPDETPPVLAAPRTRSSLALLAPYLPPADVPSDLAPLRPAVTPPRPAPVSLAALDDGCPEEAPEVPLPPVGRVGLLGRLAAQARALRDPAGLAAGDARMAELRVLASRQRARAHAP</sequence>
<reference evidence="2 3" key="1">
    <citation type="journal article" date="2012" name="Genet. Mol. Biol.">
        <title>Analysis of 16S rRNA and mxaF genes revealing insights into Methylobacterium niche-specific plant association.</title>
        <authorList>
            <person name="Dourado M.N."/>
            <person name="Andreote F.D."/>
            <person name="Dini-Andreote F."/>
            <person name="Conti R."/>
            <person name="Araujo J.M."/>
            <person name="Araujo W.L."/>
        </authorList>
    </citation>
    <scope>NUCLEOTIDE SEQUENCE [LARGE SCALE GENOMIC DNA]</scope>
    <source>
        <strain evidence="2 3">TC3-10</strain>
    </source>
</reference>
<gene>
    <name evidence="2" type="ORF">MOTC310_08850</name>
</gene>
<proteinExistence type="predicted"/>
<feature type="region of interest" description="Disordered" evidence="1">
    <location>
        <begin position="419"/>
        <end position="473"/>
    </location>
</feature>
<feature type="compositionally biased region" description="Pro residues" evidence="1">
    <location>
        <begin position="448"/>
        <end position="465"/>
    </location>
</feature>